<proteinExistence type="predicted"/>
<reference evidence="7" key="1">
    <citation type="journal article" date="2017" name="Appl. Environ. Microbiol.">
        <title>Microdiversification of a pelagic Polynucleobacter species is mainly driven by acquisition of genomic islands from a partially interspecific gene pool.</title>
        <authorList>
            <person name="Hoetzinger M."/>
            <person name="Hahn M.W."/>
            <person name="Jezberova J."/>
            <person name="Schmidt J."/>
            <person name="Koll U."/>
        </authorList>
    </citation>
    <scope>NUCLEOTIDE SEQUENCE</scope>
    <source>
        <strain evidence="7">MWH-RechtKol4</strain>
    </source>
</reference>
<feature type="domain" description="Polypeptide-transport-associated ShlB-type" evidence="6">
    <location>
        <begin position="54"/>
        <end position="127"/>
    </location>
</feature>
<dbReference type="Gene3D" id="3.10.20.310">
    <property type="entry name" value="membrane protein fhac"/>
    <property type="match status" value="1"/>
</dbReference>
<evidence type="ECO:0000256" key="1">
    <source>
        <dbReference type="ARBA" id="ARBA00022452"/>
    </source>
</evidence>
<dbReference type="InterPro" id="IPR013686">
    <property type="entry name" value="Polypept-transport_assoc_ShlB"/>
</dbReference>
<keyword evidence="1" id="KW-1134">Transmembrane beta strand</keyword>
<keyword evidence="2" id="KW-0812">Transmembrane</keyword>
<feature type="domain" description="Haemolysin activator HlyB C-terminal" evidence="5">
    <location>
        <begin position="194"/>
        <end position="521"/>
    </location>
</feature>
<keyword evidence="3" id="KW-0998">Cell outer membrane</keyword>
<dbReference type="GO" id="GO:0098046">
    <property type="term" value="C:type V protein secretion system complex"/>
    <property type="evidence" value="ECO:0007669"/>
    <property type="project" value="TreeGrafter"/>
</dbReference>
<dbReference type="Pfam" id="PF08479">
    <property type="entry name" value="POTRA_2"/>
    <property type="match status" value="1"/>
</dbReference>
<dbReference type="InterPro" id="IPR051544">
    <property type="entry name" value="TPS_OM_transporter"/>
</dbReference>
<keyword evidence="1" id="KW-0472">Membrane</keyword>
<feature type="region of interest" description="Disordered" evidence="4">
    <location>
        <begin position="28"/>
        <end position="49"/>
    </location>
</feature>
<accession>A0AAC9ISD0</accession>
<protein>
    <recommendedName>
        <fullName evidence="9">POTRA domain-containing protein</fullName>
    </recommendedName>
</protein>
<gene>
    <name evidence="7" type="ORF">AOC25_06385</name>
</gene>
<dbReference type="GO" id="GO:0046819">
    <property type="term" value="P:protein secretion by the type V secretion system"/>
    <property type="evidence" value="ECO:0007669"/>
    <property type="project" value="TreeGrafter"/>
</dbReference>
<evidence type="ECO:0000256" key="4">
    <source>
        <dbReference type="SAM" id="MobiDB-lite"/>
    </source>
</evidence>
<dbReference type="PANTHER" id="PTHR34597">
    <property type="entry name" value="SLR1661 PROTEIN"/>
    <property type="match status" value="1"/>
</dbReference>
<evidence type="ECO:0000259" key="5">
    <source>
        <dbReference type="Pfam" id="PF03865"/>
    </source>
</evidence>
<dbReference type="Proteomes" id="UP000182060">
    <property type="component" value="Chromosome"/>
</dbReference>
<dbReference type="InterPro" id="IPR005565">
    <property type="entry name" value="Hemolysn_activator_HlyB_C"/>
</dbReference>
<dbReference type="AlphaFoldDB" id="A0AAC9ISD0"/>
<name>A0AAC9ISD0_9BURK</name>
<dbReference type="GO" id="GO:0008320">
    <property type="term" value="F:protein transmembrane transporter activity"/>
    <property type="evidence" value="ECO:0007669"/>
    <property type="project" value="TreeGrafter"/>
</dbReference>
<evidence type="ECO:0000313" key="8">
    <source>
        <dbReference type="Proteomes" id="UP000182060"/>
    </source>
</evidence>
<dbReference type="Gene3D" id="2.40.160.50">
    <property type="entry name" value="membrane protein fhac: a member of the omp85/tpsb transporter family"/>
    <property type="match status" value="1"/>
</dbReference>
<sequence>MLIFSGQSFAQVDAGALQRGLEHQLPMPSPLALPEPTAKEGGPANKSKGSEVHFTVTSFVLEGVKILPEVEIQAVLKPWLGKEVSFDDLQNACDAIQAYYRKKGFTVKAILPPQKIAGGVVKILVTEAKLGKVVVDNPQGPTRFSNERAARYITYANPAGDPLSMPAIERAVIILNETPGVIVSSQLEPGANDGEADLRLQLTQPDMLQGRVEANNYGSRTTGANQGVFALNVNNPIGIGDQLSVNGIFSQGSQYIQGAISAPGSPDGLRLGLAGTFLNYKNVSNYAYNGGAGSAWTTGASAAYPLIRSQGANLNGSLNYYIKSYNNTNFITDSVISAYNINNLSAGLSGNIADGLGYGAINNGSVAVVFGHLDILATSQANYGLYSIPDTSPTAYGVVTPANFAKLAFSANRTQQLVEGGSINLYAAISGQFASVNLNTAEQLYLGGPYGVRAYPVAQSGGTQGGIFNLELRHQLREKLMLTTFFDAGIVQQYKNLYPSWQGQTSANNTYSLMGAGFGLKWEYEGWGIGAMVAWKIGQNPLYSSTGQPVNTDGTTTQPRGWVSASYNFN</sequence>
<evidence type="ECO:0000313" key="7">
    <source>
        <dbReference type="EMBL" id="APC01261.1"/>
    </source>
</evidence>
<dbReference type="Pfam" id="PF03865">
    <property type="entry name" value="ShlB"/>
    <property type="match status" value="1"/>
</dbReference>
<evidence type="ECO:0008006" key="9">
    <source>
        <dbReference type="Google" id="ProtNLM"/>
    </source>
</evidence>
<evidence type="ECO:0000256" key="2">
    <source>
        <dbReference type="ARBA" id="ARBA00022692"/>
    </source>
</evidence>
<dbReference type="RefSeq" id="WP_071539271.1">
    <property type="nucleotide sequence ID" value="NZ_CP015016.1"/>
</dbReference>
<evidence type="ECO:0000259" key="6">
    <source>
        <dbReference type="Pfam" id="PF08479"/>
    </source>
</evidence>
<dbReference type="PANTHER" id="PTHR34597:SF1">
    <property type="entry name" value="HEME_HEMOPEXIN TRANSPORTER PROTEIN HUXB"/>
    <property type="match status" value="1"/>
</dbReference>
<dbReference type="EMBL" id="CP015017">
    <property type="protein sequence ID" value="APC01261.1"/>
    <property type="molecule type" value="Genomic_DNA"/>
</dbReference>
<organism evidence="7 8">
    <name type="scientific">Polynucleobacter asymbioticus</name>
    <dbReference type="NCBI Taxonomy" id="576611"/>
    <lineage>
        <taxon>Bacteria</taxon>
        <taxon>Pseudomonadati</taxon>
        <taxon>Pseudomonadota</taxon>
        <taxon>Betaproteobacteria</taxon>
        <taxon>Burkholderiales</taxon>
        <taxon>Burkholderiaceae</taxon>
        <taxon>Polynucleobacter</taxon>
    </lineage>
</organism>
<evidence type="ECO:0000256" key="3">
    <source>
        <dbReference type="ARBA" id="ARBA00023237"/>
    </source>
</evidence>